<keyword evidence="2" id="KW-1133">Transmembrane helix</keyword>
<sequence>MPEVQDQAIEPEAGRPKADAGPEARAPFTSVIYVHGIGSQRRYEETSRLVDRLDQYLQRQHAKGNSIGMLSKIRPRVEPLRPNPASGIIAYIRTVFSTGPKFENARSVRFYEIYWAPIMAQTDSVRRVIQWVFRQPLRPWHTLPAPWRERQRLRRAALAALFDGGRPPPPGVEARDFDGLIGLYNDFEGPEALRDYPGGTFKDFLAFVARESEGHPETARRRETLARAWRALYVREELRNAFVLTTMALALVLSAAGVVLGLVWALQGLARIPLLTSLLQTADVPLKVDWRTAATLAVSLASLLGLGKLVTDYLGDVEAWATYEETDLKHVARQKVIDNALETLTHVLCDPDCERVVIVAHSLGTSIAHDALLALTRRNRAFNPTDVMGGPVPLGKIEHFITLGSPIDKIEYFFESYASAFHRYKRVVETLRGDIGDAPFSDNRHPHIHWINYWDEGDIISGALQSPTAAAPKRQRIDNVHVASFRFPAPGASHAGYFDNARVIGDLFQVIFHRKASFKALEEAAGKGPYDYASAYLHPGEPTGSRTPYFVLVLLVPWLALFAAVAWLLEARALATWLGAGAGALVAGLIGAFLLSRRHRNPI</sequence>
<reference evidence="3 4" key="1">
    <citation type="submission" date="2018-05" db="EMBL/GenBank/DDBJ databases">
        <authorList>
            <person name="Lanie J.A."/>
            <person name="Ng W.-L."/>
            <person name="Kazmierczak K.M."/>
            <person name="Andrzejewski T.M."/>
            <person name="Davidsen T.M."/>
            <person name="Wayne K.J."/>
            <person name="Tettelin H."/>
            <person name="Glass J.I."/>
            <person name="Rusch D."/>
            <person name="Podicherti R."/>
            <person name="Tsui H.-C.T."/>
            <person name="Winkler M.E."/>
        </authorList>
    </citation>
    <scope>NUCLEOTIDE SEQUENCE [LARGE SCALE GENOMIC DNA]</scope>
    <source>
        <strain evidence="3 4">BUT-10</strain>
    </source>
</reference>
<comment type="caution">
    <text evidence="3">The sequence shown here is derived from an EMBL/GenBank/DDBJ whole genome shotgun (WGS) entry which is preliminary data.</text>
</comment>
<evidence type="ECO:0008006" key="5">
    <source>
        <dbReference type="Google" id="ProtNLM"/>
    </source>
</evidence>
<protein>
    <recommendedName>
        <fullName evidence="5">Alpha/beta hydrolase</fullName>
    </recommendedName>
</protein>
<dbReference type="InterPro" id="IPR029058">
    <property type="entry name" value="AB_hydrolase_fold"/>
</dbReference>
<feature type="transmembrane region" description="Helical" evidence="2">
    <location>
        <begin position="241"/>
        <end position="266"/>
    </location>
</feature>
<feature type="region of interest" description="Disordered" evidence="1">
    <location>
        <begin position="1"/>
        <end position="23"/>
    </location>
</feature>
<evidence type="ECO:0000256" key="2">
    <source>
        <dbReference type="SAM" id="Phobius"/>
    </source>
</evidence>
<name>A0A328BMS2_9CAUL</name>
<proteinExistence type="predicted"/>
<keyword evidence="4" id="KW-1185">Reference proteome</keyword>
<dbReference type="OrthoDB" id="4058760at2"/>
<gene>
    <name evidence="3" type="ORF">DJ019_07460</name>
</gene>
<feature type="transmembrane region" description="Helical" evidence="2">
    <location>
        <begin position="575"/>
        <end position="595"/>
    </location>
</feature>
<dbReference type="SUPFAM" id="SSF53474">
    <property type="entry name" value="alpha/beta-Hydrolases"/>
    <property type="match status" value="1"/>
</dbReference>
<accession>A0A328BMS2</accession>
<feature type="transmembrane region" description="Helical" evidence="2">
    <location>
        <begin position="549"/>
        <end position="569"/>
    </location>
</feature>
<dbReference type="RefSeq" id="WP_111275340.1">
    <property type="nucleotide sequence ID" value="NZ_QFYS01000002.1"/>
</dbReference>
<dbReference type="AlphaFoldDB" id="A0A328BMS2"/>
<organism evidence="3 4">
    <name type="scientific">Phenylobacterium kunshanense</name>
    <dbReference type="NCBI Taxonomy" id="1445034"/>
    <lineage>
        <taxon>Bacteria</taxon>
        <taxon>Pseudomonadati</taxon>
        <taxon>Pseudomonadota</taxon>
        <taxon>Alphaproteobacteria</taxon>
        <taxon>Caulobacterales</taxon>
        <taxon>Caulobacteraceae</taxon>
        <taxon>Phenylobacterium</taxon>
    </lineage>
</organism>
<evidence type="ECO:0000313" key="4">
    <source>
        <dbReference type="Proteomes" id="UP000249524"/>
    </source>
</evidence>
<dbReference type="Gene3D" id="3.40.50.1820">
    <property type="entry name" value="alpha/beta hydrolase"/>
    <property type="match status" value="1"/>
</dbReference>
<dbReference type="Proteomes" id="UP000249524">
    <property type="component" value="Unassembled WGS sequence"/>
</dbReference>
<evidence type="ECO:0000256" key="1">
    <source>
        <dbReference type="SAM" id="MobiDB-lite"/>
    </source>
</evidence>
<keyword evidence="2" id="KW-0472">Membrane</keyword>
<feature type="compositionally biased region" description="Basic and acidic residues" evidence="1">
    <location>
        <begin position="12"/>
        <end position="22"/>
    </location>
</feature>
<keyword evidence="2" id="KW-0812">Transmembrane</keyword>
<evidence type="ECO:0000313" key="3">
    <source>
        <dbReference type="EMBL" id="RAK67731.1"/>
    </source>
</evidence>
<dbReference type="EMBL" id="QFYS01000002">
    <property type="protein sequence ID" value="RAK67731.1"/>
    <property type="molecule type" value="Genomic_DNA"/>
</dbReference>